<keyword evidence="4 6" id="KW-0418">Kinase</keyword>
<keyword evidence="3 6" id="KW-0547">Nucleotide-binding</keyword>
<sequence length="405" mass="44909">MKILVINAGSSSIKYQLLNMDTEEVLSMGLVERIGIEGSRIVHRVNGEKHIIEKEIQDHEVGLKYVLSLFTDSKYGVLKSLEEIDAVGHRVVHGGEKFASSVRINDDVLNTMEMLSFLAPLHNPANIMGIKAATELLPNVPHIGVFDTAFHQSMPEKSYLYAIPYEYYEKYKVRRYGFHGTSHRYVAQRTAEILGKDVKDLKIISCHIGNGASIAAIDGGKSVDTSMGFTPLEGLAMGTRSGDIDPAIVDFLIKEEGLTSKEVITILNKKSGMLGLTKKYSDMRDIEDNAIAGDKVCRTAFDIYEYKIAKYIGSYAASMNGVDAIVFTAGVGENSPIMREEIAENYLGYLGININKEKNNVRGKETIVSTEDSKIKLMVVPTNEELMIARDTKEIVEKNLDELKL</sequence>
<dbReference type="PANTHER" id="PTHR21060:SF15">
    <property type="entry name" value="ACETATE KINASE-RELATED"/>
    <property type="match status" value="1"/>
</dbReference>
<evidence type="ECO:0000256" key="7">
    <source>
        <dbReference type="RuleBase" id="RU003835"/>
    </source>
</evidence>
<dbReference type="RefSeq" id="WP_190615192.1">
    <property type="nucleotide sequence ID" value="NZ_AP018712.1"/>
</dbReference>
<feature type="binding site" evidence="6">
    <location>
        <position position="90"/>
    </location>
    <ligand>
        <name>substrate</name>
    </ligand>
</feature>
<comment type="catalytic activity">
    <reaction evidence="6">
        <text>acetate + ATP = acetyl phosphate + ADP</text>
        <dbReference type="Rhea" id="RHEA:11352"/>
        <dbReference type="ChEBI" id="CHEBI:22191"/>
        <dbReference type="ChEBI" id="CHEBI:30089"/>
        <dbReference type="ChEBI" id="CHEBI:30616"/>
        <dbReference type="ChEBI" id="CHEBI:456216"/>
        <dbReference type="EC" id="2.7.2.1"/>
    </reaction>
</comment>
<keyword evidence="5 6" id="KW-0067">ATP-binding</keyword>
<feature type="binding site" evidence="6">
    <location>
        <position position="14"/>
    </location>
    <ligand>
        <name>ATP</name>
        <dbReference type="ChEBI" id="CHEBI:30616"/>
    </ligand>
</feature>
<dbReference type="EC" id="2.7.2.1" evidence="6"/>
<feature type="binding site" evidence="6">
    <location>
        <begin position="207"/>
        <end position="211"/>
    </location>
    <ligand>
        <name>ATP</name>
        <dbReference type="ChEBI" id="CHEBI:30616"/>
    </ligand>
</feature>
<evidence type="ECO:0000256" key="1">
    <source>
        <dbReference type="ARBA" id="ARBA00008748"/>
    </source>
</evidence>
<dbReference type="KEGG" id="ocy:OSSY52_01970"/>
<keyword evidence="6" id="KW-0479">Metal-binding</keyword>
<accession>A0A7G1G4B4</accession>
<dbReference type="GO" id="GO:0000287">
    <property type="term" value="F:magnesium ion binding"/>
    <property type="evidence" value="ECO:0007669"/>
    <property type="project" value="UniProtKB-UniRule"/>
</dbReference>
<dbReference type="InterPro" id="IPR023865">
    <property type="entry name" value="Aliphatic_acid_kinase_CS"/>
</dbReference>
<comment type="cofactor">
    <cofactor evidence="6">
        <name>Mg(2+)</name>
        <dbReference type="ChEBI" id="CHEBI:18420"/>
    </cofactor>
    <cofactor evidence="6">
        <name>Mn(2+)</name>
        <dbReference type="ChEBI" id="CHEBI:29035"/>
    </cofactor>
    <text evidence="6">Mg(2+). Can also accept Mn(2+).</text>
</comment>
<evidence type="ECO:0000256" key="4">
    <source>
        <dbReference type="ARBA" id="ARBA00022777"/>
    </source>
</evidence>
<dbReference type="NCBIfam" id="TIGR00016">
    <property type="entry name" value="ackA"/>
    <property type="match status" value="1"/>
</dbReference>
<dbReference type="Gene3D" id="3.30.420.40">
    <property type="match status" value="2"/>
</dbReference>
<dbReference type="InParanoid" id="A0A7G1G4B4"/>
<comment type="subcellular location">
    <subcellularLocation>
        <location evidence="6">Cytoplasm</location>
    </subcellularLocation>
</comment>
<comment type="similarity">
    <text evidence="1 6 7">Belongs to the acetokinase family.</text>
</comment>
<dbReference type="InterPro" id="IPR004372">
    <property type="entry name" value="Ac/propionate_kinase"/>
</dbReference>
<dbReference type="UniPathway" id="UPA00340">
    <property type="reaction ID" value="UER00458"/>
</dbReference>
<feature type="binding site" evidence="6">
    <location>
        <begin position="330"/>
        <end position="334"/>
    </location>
    <ligand>
        <name>ATP</name>
        <dbReference type="ChEBI" id="CHEBI:30616"/>
    </ligand>
</feature>
<feature type="active site" description="Proton donor/acceptor" evidence="6">
    <location>
        <position position="147"/>
    </location>
</feature>
<dbReference type="InterPro" id="IPR043129">
    <property type="entry name" value="ATPase_NBD"/>
</dbReference>
<keyword evidence="6" id="KW-0460">Magnesium</keyword>
<dbReference type="GO" id="GO:0008776">
    <property type="term" value="F:acetate kinase activity"/>
    <property type="evidence" value="ECO:0007669"/>
    <property type="project" value="UniProtKB-UniRule"/>
</dbReference>
<organism evidence="8 9">
    <name type="scientific">Tepiditoga spiralis</name>
    <dbReference type="NCBI Taxonomy" id="2108365"/>
    <lineage>
        <taxon>Bacteria</taxon>
        <taxon>Thermotogati</taxon>
        <taxon>Thermotogota</taxon>
        <taxon>Thermotogae</taxon>
        <taxon>Petrotogales</taxon>
        <taxon>Petrotogaceae</taxon>
        <taxon>Tepiditoga</taxon>
    </lineage>
</organism>
<dbReference type="Pfam" id="PF00871">
    <property type="entry name" value="Acetate_kinase"/>
    <property type="match status" value="1"/>
</dbReference>
<dbReference type="HAMAP" id="MF_00020">
    <property type="entry name" value="Acetate_kinase"/>
    <property type="match status" value="1"/>
</dbReference>
<dbReference type="SUPFAM" id="SSF53067">
    <property type="entry name" value="Actin-like ATPase domain"/>
    <property type="match status" value="2"/>
</dbReference>
<feature type="binding site" evidence="6">
    <location>
        <position position="7"/>
    </location>
    <ligand>
        <name>Mg(2+)</name>
        <dbReference type="ChEBI" id="CHEBI:18420"/>
    </ligand>
</feature>
<feature type="site" description="Transition state stabilizer" evidence="6">
    <location>
        <position position="179"/>
    </location>
</feature>
<dbReference type="CDD" id="cd24010">
    <property type="entry name" value="ASKHA_NBD_AcK_PK"/>
    <property type="match status" value="1"/>
</dbReference>
<comment type="function">
    <text evidence="6">Catalyzes the formation of acetyl phosphate from acetate and ATP. Can also catalyze the reverse reaction.</text>
</comment>
<dbReference type="EMBL" id="AP018712">
    <property type="protein sequence ID" value="BBE30056.1"/>
    <property type="molecule type" value="Genomic_DNA"/>
</dbReference>
<dbReference type="GO" id="GO:0006085">
    <property type="term" value="P:acetyl-CoA biosynthetic process"/>
    <property type="evidence" value="ECO:0007669"/>
    <property type="project" value="UniProtKB-UniRule"/>
</dbReference>
<proteinExistence type="inferred from homology"/>
<dbReference type="PIRSF" id="PIRSF000722">
    <property type="entry name" value="Acetate_prop_kin"/>
    <property type="match status" value="1"/>
</dbReference>
<dbReference type="PANTHER" id="PTHR21060">
    <property type="entry name" value="ACETATE KINASE"/>
    <property type="match status" value="1"/>
</dbReference>
<protein>
    <recommendedName>
        <fullName evidence="6">Acetate kinase</fullName>
        <ecNumber evidence="6">2.7.2.1</ecNumber>
    </recommendedName>
    <alternativeName>
        <fullName evidence="6">Acetokinase</fullName>
    </alternativeName>
</protein>
<gene>
    <name evidence="8" type="primary">ackA_2</name>
    <name evidence="6" type="synonym">ackA</name>
    <name evidence="8" type="ORF">OSSY52_01970</name>
</gene>
<dbReference type="InterPro" id="IPR000890">
    <property type="entry name" value="Aliphatic_acid_kin_short-chain"/>
</dbReference>
<dbReference type="GO" id="GO:0005524">
    <property type="term" value="F:ATP binding"/>
    <property type="evidence" value="ECO:0007669"/>
    <property type="project" value="UniProtKB-KW"/>
</dbReference>
<dbReference type="FunCoup" id="A0A7G1G4B4">
    <property type="interactions" value="313"/>
</dbReference>
<dbReference type="Proteomes" id="UP000516361">
    <property type="component" value="Chromosome"/>
</dbReference>
<feature type="binding site" evidence="6">
    <location>
        <position position="384"/>
    </location>
    <ligand>
        <name>Mg(2+)</name>
        <dbReference type="ChEBI" id="CHEBI:18420"/>
    </ligand>
</feature>
<dbReference type="GO" id="GO:0005737">
    <property type="term" value="C:cytoplasm"/>
    <property type="evidence" value="ECO:0007669"/>
    <property type="project" value="UniProtKB-SubCell"/>
</dbReference>
<dbReference type="PROSITE" id="PS01076">
    <property type="entry name" value="ACETATE_KINASE_2"/>
    <property type="match status" value="1"/>
</dbReference>
<feature type="binding site" evidence="6">
    <location>
        <begin position="282"/>
        <end position="284"/>
    </location>
    <ligand>
        <name>ATP</name>
        <dbReference type="ChEBI" id="CHEBI:30616"/>
    </ligand>
</feature>
<dbReference type="PRINTS" id="PR00471">
    <property type="entry name" value="ACETATEKNASE"/>
</dbReference>
<evidence type="ECO:0000256" key="3">
    <source>
        <dbReference type="ARBA" id="ARBA00022741"/>
    </source>
</evidence>
<dbReference type="PROSITE" id="PS01075">
    <property type="entry name" value="ACETATE_KINASE_1"/>
    <property type="match status" value="1"/>
</dbReference>
<keyword evidence="6" id="KW-0963">Cytoplasm</keyword>
<reference evidence="8 9" key="1">
    <citation type="submission" date="2018-06" db="EMBL/GenBank/DDBJ databases">
        <title>Genome sequencing of Oceanotoga sp. sy52.</title>
        <authorList>
            <person name="Mori K."/>
        </authorList>
    </citation>
    <scope>NUCLEOTIDE SEQUENCE [LARGE SCALE GENOMIC DNA]</scope>
    <source>
        <strain evidence="9">sy52</strain>
    </source>
</reference>
<evidence type="ECO:0000313" key="9">
    <source>
        <dbReference type="Proteomes" id="UP000516361"/>
    </source>
</evidence>
<evidence type="ECO:0000313" key="8">
    <source>
        <dbReference type="EMBL" id="BBE30056.1"/>
    </source>
</evidence>
<dbReference type="GO" id="GO:0006083">
    <property type="term" value="P:acetate metabolic process"/>
    <property type="evidence" value="ECO:0007669"/>
    <property type="project" value="TreeGrafter"/>
</dbReference>
<evidence type="ECO:0000256" key="2">
    <source>
        <dbReference type="ARBA" id="ARBA00022679"/>
    </source>
</evidence>
<evidence type="ECO:0000256" key="5">
    <source>
        <dbReference type="ARBA" id="ARBA00022840"/>
    </source>
</evidence>
<name>A0A7G1G4B4_9BACT</name>
<keyword evidence="9" id="KW-1185">Reference proteome</keyword>
<evidence type="ECO:0000256" key="6">
    <source>
        <dbReference type="HAMAP-Rule" id="MF_00020"/>
    </source>
</evidence>
<feature type="site" description="Transition state stabilizer" evidence="6">
    <location>
        <position position="240"/>
    </location>
</feature>
<dbReference type="AlphaFoldDB" id="A0A7G1G4B4"/>
<keyword evidence="2 6" id="KW-0808">Transferase</keyword>
<comment type="subunit">
    <text evidence="6">Homodimer.</text>
</comment>
<comment type="pathway">
    <text evidence="6">Metabolic intermediate biosynthesis; acetyl-CoA biosynthesis; acetyl-CoA from acetate: step 1/2.</text>
</comment>